<evidence type="ECO:0000259" key="2">
    <source>
        <dbReference type="Pfam" id="PF01261"/>
    </source>
</evidence>
<dbReference type="SUPFAM" id="SSF51658">
    <property type="entry name" value="Xylose isomerase-like"/>
    <property type="match status" value="1"/>
</dbReference>
<dbReference type="Pfam" id="PF01261">
    <property type="entry name" value="AP_endonuc_2"/>
    <property type="match status" value="1"/>
</dbReference>
<keyword evidence="4" id="KW-1185">Reference proteome</keyword>
<dbReference type="InterPro" id="IPR013022">
    <property type="entry name" value="Xyl_isomerase-like_TIM-brl"/>
</dbReference>
<accession>A0A1T5B9Z3</accession>
<feature type="domain" description="Xylose isomerase-like TIM barrel" evidence="2">
    <location>
        <begin position="59"/>
        <end position="281"/>
    </location>
</feature>
<protein>
    <submittedName>
        <fullName evidence="3">Sugar phosphate isomerase/epimerase</fullName>
    </submittedName>
</protein>
<gene>
    <name evidence="3" type="ORF">SAMN05660349_01199</name>
</gene>
<evidence type="ECO:0000256" key="1">
    <source>
        <dbReference type="SAM" id="SignalP"/>
    </source>
</evidence>
<keyword evidence="1" id="KW-0732">Signal</keyword>
<dbReference type="GO" id="GO:0016853">
    <property type="term" value="F:isomerase activity"/>
    <property type="evidence" value="ECO:0007669"/>
    <property type="project" value="UniProtKB-KW"/>
</dbReference>
<feature type="signal peptide" evidence="1">
    <location>
        <begin position="1"/>
        <end position="33"/>
    </location>
</feature>
<organism evidence="3 4">
    <name type="scientific">Parabacteroides chartae</name>
    <dbReference type="NCBI Taxonomy" id="1037355"/>
    <lineage>
        <taxon>Bacteria</taxon>
        <taxon>Pseudomonadati</taxon>
        <taxon>Bacteroidota</taxon>
        <taxon>Bacteroidia</taxon>
        <taxon>Bacteroidales</taxon>
        <taxon>Tannerellaceae</taxon>
        <taxon>Parabacteroides</taxon>
    </lineage>
</organism>
<proteinExistence type="predicted"/>
<dbReference type="Proteomes" id="UP000190852">
    <property type="component" value="Unassembled WGS sequence"/>
</dbReference>
<dbReference type="InterPro" id="IPR050312">
    <property type="entry name" value="IolE/XylAMocC-like"/>
</dbReference>
<dbReference type="InterPro" id="IPR036237">
    <property type="entry name" value="Xyl_isomerase-like_sf"/>
</dbReference>
<dbReference type="PANTHER" id="PTHR12110:SF41">
    <property type="entry name" value="INOSOSE DEHYDRATASE"/>
    <property type="match status" value="1"/>
</dbReference>
<evidence type="ECO:0000313" key="4">
    <source>
        <dbReference type="Proteomes" id="UP000190852"/>
    </source>
</evidence>
<reference evidence="4" key="1">
    <citation type="submission" date="2017-02" db="EMBL/GenBank/DDBJ databases">
        <authorList>
            <person name="Varghese N."/>
            <person name="Submissions S."/>
        </authorList>
    </citation>
    <scope>NUCLEOTIDE SEQUENCE [LARGE SCALE GENOMIC DNA]</scope>
    <source>
        <strain evidence="4">DSM 24967</strain>
    </source>
</reference>
<feature type="chain" id="PRO_5012798131" evidence="1">
    <location>
        <begin position="34"/>
        <end position="311"/>
    </location>
</feature>
<dbReference type="Gene3D" id="3.20.20.150">
    <property type="entry name" value="Divalent-metal-dependent TIM barrel enzymes"/>
    <property type="match status" value="1"/>
</dbReference>
<evidence type="ECO:0000313" key="3">
    <source>
        <dbReference type="EMBL" id="SKB44066.1"/>
    </source>
</evidence>
<keyword evidence="3" id="KW-0413">Isomerase</keyword>
<dbReference type="EMBL" id="FUYQ01000006">
    <property type="protein sequence ID" value="SKB44066.1"/>
    <property type="molecule type" value="Genomic_DNA"/>
</dbReference>
<dbReference type="AlphaFoldDB" id="A0A1T5B9Z3"/>
<sequence length="311" mass="35717">MKRFFRQCGKLMAAFTCVAIAIAMLAIPEMVSAKGNKKVGIQLYSVMDAVRENPKASIERLAGMGYKAFELVQWGGDTKVFGLPAEEFKALCDQNGVKIISTHSSIQEDTAKEDEIMQRWRQLFEIQKACGGKYFVIPSYNVDYTVKDVQQMCNYFNRVGKIAKEYGLKLGYHNHANEYKKLKDSDKVMWEYLVENTDPRYVCFEMDVYWCTKGGKDPVAYLKKYPKRIEMLHIKDEFVIGESGTINFEAIFNQFYKNGMKNYVVEIETPKALREKTNADGSKYTKEQIMNEMFVAAQKSAAYLTNAKFVK</sequence>
<dbReference type="PANTHER" id="PTHR12110">
    <property type="entry name" value="HYDROXYPYRUVATE ISOMERASE"/>
    <property type="match status" value="1"/>
</dbReference>
<dbReference type="RefSeq" id="WP_079682826.1">
    <property type="nucleotide sequence ID" value="NZ_FUYQ01000006.1"/>
</dbReference>
<name>A0A1T5B9Z3_9BACT</name>